<evidence type="ECO:0000313" key="10">
    <source>
        <dbReference type="Proteomes" id="UP001159641"/>
    </source>
</evidence>
<feature type="region of interest" description="Disordered" evidence="7">
    <location>
        <begin position="583"/>
        <end position="676"/>
    </location>
</feature>
<keyword evidence="6 8" id="KW-0472">Membrane</keyword>
<feature type="transmembrane region" description="Helical" evidence="8">
    <location>
        <begin position="345"/>
        <end position="362"/>
    </location>
</feature>
<dbReference type="EMBL" id="JAIQCJ010002042">
    <property type="protein sequence ID" value="KAJ8784644.1"/>
    <property type="molecule type" value="Genomic_DNA"/>
</dbReference>
<protein>
    <recommendedName>
        <fullName evidence="3">Chloride channel CLIC-like protein 1</fullName>
    </recommendedName>
</protein>
<feature type="transmembrane region" description="Helical" evidence="8">
    <location>
        <begin position="461"/>
        <end position="481"/>
    </location>
</feature>
<evidence type="ECO:0000256" key="3">
    <source>
        <dbReference type="ARBA" id="ARBA00015571"/>
    </source>
</evidence>
<evidence type="ECO:0000256" key="1">
    <source>
        <dbReference type="ARBA" id="ARBA00004141"/>
    </source>
</evidence>
<comment type="subcellular location">
    <subcellularLocation>
        <location evidence="1">Membrane</location>
        <topology evidence="1">Multi-pass membrane protein</topology>
    </subcellularLocation>
</comment>
<dbReference type="PANTHER" id="PTHR34093">
    <property type="entry name" value="CHLORIDE CHANNEL CLIC-LIKE PROTEIN 1"/>
    <property type="match status" value="1"/>
</dbReference>
<accession>A0AB34GYU8</accession>
<comment type="similarity">
    <text evidence="2">Belongs to the chloride channel MCLC family.</text>
</comment>
<dbReference type="Proteomes" id="UP001159641">
    <property type="component" value="Unassembled WGS sequence"/>
</dbReference>
<evidence type="ECO:0000256" key="4">
    <source>
        <dbReference type="ARBA" id="ARBA00022692"/>
    </source>
</evidence>
<dbReference type="PANTHER" id="PTHR34093:SF1">
    <property type="entry name" value="CHLORIDE CHANNEL CLIC-LIKE PROTEIN 1"/>
    <property type="match status" value="1"/>
</dbReference>
<evidence type="ECO:0000256" key="5">
    <source>
        <dbReference type="ARBA" id="ARBA00022989"/>
    </source>
</evidence>
<comment type="caution">
    <text evidence="9">The sequence shown here is derived from an EMBL/GenBank/DDBJ whole genome shotgun (WGS) entry which is preliminary data.</text>
</comment>
<feature type="region of interest" description="Disordered" evidence="7">
    <location>
        <begin position="1"/>
        <end position="45"/>
    </location>
</feature>
<evidence type="ECO:0000256" key="2">
    <source>
        <dbReference type="ARBA" id="ARBA00005944"/>
    </source>
</evidence>
<sequence>MRVKKKLWPKNKPTGAGPAPSAGQSAAQPGRTYSCRPSESIRTGERQVPAEALGGSGGGWPSSPAARVGVCLPGEVGWRPETLHIAAPVILECNPDPITSVLKLSSGDTDVETKRMDTKGGKRREPSCRMLCSVLFCECLWLITAYAHDDDWIDPTDMLNYDAASGTMRKSQVKYGISEKEEVSPDSSHADELSECYSRLDSLTYKIDECEKQKRKDYESQSNPVFRRYLNKILIETRKLGLPDENKVDMHYDAEIILKRQTLLEIQKFLSGEDWKPGALDDALSDILINFKFHNFETWKWQFEDSFGVDPYNILMMLLCLLCIVMLVATELWTYVRWYTQLRRVLFISFLISLGWNWMYLYKLAFAQHQAEVAKMEPLNNVCAENMDWTGSLLEWLRSSWTYKDDSCQKYYELLLVNPIWLVPPTKALAVTFTNFVTEPLKHIGKGVGEFIKALMKEIPVLLHIPVLIIMALAVLSFCYGAGKSVNMLRHVGGPEREPPQALQPGERRWQQEIDYRPHGGAGDADFYYRGQIGPIEHGPNDKTCEGRREVLRERDVDLRFQTGNKSLEVLPAFDLPDAEAREHPKVVPSHKSPVLDTKPKEVGGISGESTLTESSQSAKPVSGQKIPESVEGSPAVEKAQLRTDATGGPEEGSTSSPASTAVRVCGRDPDCSPCG</sequence>
<keyword evidence="4 8" id="KW-0812">Transmembrane</keyword>
<gene>
    <name evidence="9" type="ORF">J1605_007995</name>
</gene>
<dbReference type="Pfam" id="PF05934">
    <property type="entry name" value="MCLC"/>
    <property type="match status" value="1"/>
</dbReference>
<feature type="compositionally biased region" description="Polar residues" evidence="7">
    <location>
        <begin position="608"/>
        <end position="620"/>
    </location>
</feature>
<dbReference type="GO" id="GO:0005783">
    <property type="term" value="C:endoplasmic reticulum"/>
    <property type="evidence" value="ECO:0007669"/>
    <property type="project" value="TreeGrafter"/>
</dbReference>
<name>A0AB34GYU8_ESCRO</name>
<evidence type="ECO:0000256" key="8">
    <source>
        <dbReference type="SAM" id="Phobius"/>
    </source>
</evidence>
<evidence type="ECO:0000256" key="6">
    <source>
        <dbReference type="ARBA" id="ARBA00023136"/>
    </source>
</evidence>
<feature type="compositionally biased region" description="Low complexity" evidence="7">
    <location>
        <begin position="15"/>
        <end position="30"/>
    </location>
</feature>
<organism evidence="9 10">
    <name type="scientific">Eschrichtius robustus</name>
    <name type="common">California gray whale</name>
    <name type="synonym">Eschrichtius gibbosus</name>
    <dbReference type="NCBI Taxonomy" id="9764"/>
    <lineage>
        <taxon>Eukaryota</taxon>
        <taxon>Metazoa</taxon>
        <taxon>Chordata</taxon>
        <taxon>Craniata</taxon>
        <taxon>Vertebrata</taxon>
        <taxon>Euteleostomi</taxon>
        <taxon>Mammalia</taxon>
        <taxon>Eutheria</taxon>
        <taxon>Laurasiatheria</taxon>
        <taxon>Artiodactyla</taxon>
        <taxon>Whippomorpha</taxon>
        <taxon>Cetacea</taxon>
        <taxon>Mysticeti</taxon>
        <taxon>Eschrichtiidae</taxon>
        <taxon>Eschrichtius</taxon>
    </lineage>
</organism>
<feature type="compositionally biased region" description="Basic and acidic residues" evidence="7">
    <location>
        <begin position="666"/>
        <end position="676"/>
    </location>
</feature>
<reference evidence="9 10" key="1">
    <citation type="submission" date="2022-11" db="EMBL/GenBank/DDBJ databases">
        <title>Whole genome sequence of Eschrichtius robustus ER-17-0199.</title>
        <authorList>
            <person name="Bruniche-Olsen A."/>
            <person name="Black A.N."/>
            <person name="Fields C.J."/>
            <person name="Walden K."/>
            <person name="Dewoody J.A."/>
        </authorList>
    </citation>
    <scope>NUCLEOTIDE SEQUENCE [LARGE SCALE GENOMIC DNA]</scope>
    <source>
        <strain evidence="9">ER-17-0199</strain>
        <tissue evidence="9">Blubber</tissue>
    </source>
</reference>
<dbReference type="GO" id="GO:0016020">
    <property type="term" value="C:membrane"/>
    <property type="evidence" value="ECO:0007669"/>
    <property type="project" value="UniProtKB-SubCell"/>
</dbReference>
<evidence type="ECO:0000256" key="7">
    <source>
        <dbReference type="SAM" id="MobiDB-lite"/>
    </source>
</evidence>
<dbReference type="AlphaFoldDB" id="A0AB34GYU8"/>
<dbReference type="GO" id="GO:0005254">
    <property type="term" value="F:chloride channel activity"/>
    <property type="evidence" value="ECO:0007669"/>
    <property type="project" value="TreeGrafter"/>
</dbReference>
<keyword evidence="10" id="KW-1185">Reference proteome</keyword>
<feature type="transmembrane region" description="Helical" evidence="8">
    <location>
        <begin position="314"/>
        <end position="333"/>
    </location>
</feature>
<proteinExistence type="inferred from homology"/>
<keyword evidence="5 8" id="KW-1133">Transmembrane helix</keyword>
<dbReference type="InterPro" id="IPR009231">
    <property type="entry name" value="Chloride_chnl_CLIC-like"/>
</dbReference>
<evidence type="ECO:0000313" key="9">
    <source>
        <dbReference type="EMBL" id="KAJ8784644.1"/>
    </source>
</evidence>